<dbReference type="EMBL" id="BGZK01000079">
    <property type="protein sequence ID" value="GBP16453.1"/>
    <property type="molecule type" value="Genomic_DNA"/>
</dbReference>
<sequence length="110" mass="12180">MYGEIGRSGENINPDLYCQQMMRFKREVEKKLPELINRKGVEHAILGKKHASNAGYSYSPVVLWTRIGLNLKGLGDCEFKGSEALDKGRKFEGKCGRGPCRPGPGGQMPP</sequence>
<organism evidence="1 2">
    <name type="scientific">Eumeta variegata</name>
    <name type="common">Bagworm moth</name>
    <name type="synonym">Eumeta japonica</name>
    <dbReference type="NCBI Taxonomy" id="151549"/>
    <lineage>
        <taxon>Eukaryota</taxon>
        <taxon>Metazoa</taxon>
        <taxon>Ecdysozoa</taxon>
        <taxon>Arthropoda</taxon>
        <taxon>Hexapoda</taxon>
        <taxon>Insecta</taxon>
        <taxon>Pterygota</taxon>
        <taxon>Neoptera</taxon>
        <taxon>Endopterygota</taxon>
        <taxon>Lepidoptera</taxon>
        <taxon>Glossata</taxon>
        <taxon>Ditrysia</taxon>
        <taxon>Tineoidea</taxon>
        <taxon>Psychidae</taxon>
        <taxon>Oiketicinae</taxon>
        <taxon>Eumeta</taxon>
    </lineage>
</organism>
<proteinExistence type="predicted"/>
<keyword evidence="2" id="KW-1185">Reference proteome</keyword>
<accession>A0A4C1TR38</accession>
<protein>
    <submittedName>
        <fullName evidence="1">Uncharacterized protein</fullName>
    </submittedName>
</protein>
<dbReference type="Proteomes" id="UP000299102">
    <property type="component" value="Unassembled WGS sequence"/>
</dbReference>
<dbReference type="OrthoDB" id="7510588at2759"/>
<evidence type="ECO:0000313" key="2">
    <source>
        <dbReference type="Proteomes" id="UP000299102"/>
    </source>
</evidence>
<name>A0A4C1TR38_EUMVA</name>
<evidence type="ECO:0000313" key="1">
    <source>
        <dbReference type="EMBL" id="GBP16453.1"/>
    </source>
</evidence>
<comment type="caution">
    <text evidence="1">The sequence shown here is derived from an EMBL/GenBank/DDBJ whole genome shotgun (WGS) entry which is preliminary data.</text>
</comment>
<gene>
    <name evidence="1" type="ORF">EVAR_10029_1</name>
</gene>
<dbReference type="AlphaFoldDB" id="A0A4C1TR38"/>
<reference evidence="1 2" key="1">
    <citation type="journal article" date="2019" name="Commun. Biol.">
        <title>The bagworm genome reveals a unique fibroin gene that provides high tensile strength.</title>
        <authorList>
            <person name="Kono N."/>
            <person name="Nakamura H."/>
            <person name="Ohtoshi R."/>
            <person name="Tomita M."/>
            <person name="Numata K."/>
            <person name="Arakawa K."/>
        </authorList>
    </citation>
    <scope>NUCLEOTIDE SEQUENCE [LARGE SCALE GENOMIC DNA]</scope>
</reference>